<feature type="domain" description="tRNA (32-2'-O)-methyltransferase regulator THADA-like C-terminal TPR repeats region" evidence="5">
    <location>
        <begin position="888"/>
        <end position="1030"/>
    </location>
</feature>
<dbReference type="eggNOG" id="KOG1810">
    <property type="taxonomic scope" value="Eukaryota"/>
</dbReference>
<evidence type="ECO:0000259" key="4">
    <source>
        <dbReference type="Pfam" id="PF25150"/>
    </source>
</evidence>
<dbReference type="InterPro" id="IPR056843">
    <property type="entry name" value="THADA-like_TPR"/>
</dbReference>
<dbReference type="EMBL" id="KB446538">
    <property type="protein sequence ID" value="EME45586.1"/>
    <property type="molecule type" value="Genomic_DNA"/>
</dbReference>
<feature type="domain" description="tRNA (32-2'-O)-methyltransferase regulator THADA-like TPR repeats region" evidence="4">
    <location>
        <begin position="269"/>
        <end position="538"/>
    </location>
</feature>
<dbReference type="HOGENOM" id="CLU_001011_1_1_1"/>
<dbReference type="OMA" id="LIMDPFD"/>
<comment type="similarity">
    <text evidence="1">Belongs to the THADA family.</text>
</comment>
<dbReference type="STRING" id="675120.N1PQ77"/>
<keyword evidence="7" id="KW-1185">Reference proteome</keyword>
<keyword evidence="2" id="KW-0819">tRNA processing</keyword>
<protein>
    <submittedName>
        <fullName evidence="6">Uncharacterized protein</fullName>
    </submittedName>
</protein>
<proteinExistence type="inferred from homology"/>
<dbReference type="GO" id="GO:0005829">
    <property type="term" value="C:cytosol"/>
    <property type="evidence" value="ECO:0007669"/>
    <property type="project" value="TreeGrafter"/>
</dbReference>
<evidence type="ECO:0000256" key="2">
    <source>
        <dbReference type="ARBA" id="ARBA00022694"/>
    </source>
</evidence>
<dbReference type="Proteomes" id="UP000016933">
    <property type="component" value="Unassembled WGS sequence"/>
</dbReference>
<dbReference type="InterPro" id="IPR056842">
    <property type="entry name" value="THADA-like_TPR_C"/>
</dbReference>
<sequence length="1585" mass="176574">MSVTSNGDYTASVLAEEKLKQTSKSSRTLVPDESSSVDNINDFKHLLDSVFATSSAAGLSAPHRVAAWNTLCCLIDQSLVSVCPDLQRPEYVSQVWIRAFDLYLKHAQSAKPKSAKQLLGTLTNVLRSRPEAELLTLRQTALSRLIDCLTDYQAPHAAKASTQLLGQLLHKDIVTLREVLDVPNSGNNVGESTNTNVDYFQHLLEILLRWLSKGDFGSSIAQLVAILLDKYHQAGAFVAGERRSEEQECPVWTAPLQDTLVEGSVGIDDLRAHILPVLFKCSFDDFVSFLHIQGFWSNDTAKVLTRSEAQNDLLFASLQTGKELGLIVETDKDDFSHSVQPIQVPVRWLGHLLRRKSRSARLTGLSLLTTSHSATRPFSSKALTQIRRALQSMFADVDADFRSGVFSAFQRLIDRLRAITAVLFRQKHAGEKAQGNKDVAANVHLSTSLDIHRDFLRWTLRFVTWELRPTASYQRHISALKCLCILVRSGVDSSIPSHVWSRTALGESRWPFSTTVLTKAVQRLLLDLAMDPFDDVRQAATTILDMHAPDPLFLDRAMCRAESDMLRTGRADHADGVARIHALRSTGGREGPLESNKVQWCKVSIAIDLVGQLEQMLGIARRSLADAVSEYPLHGVLTSLRYVLGRNEPALAQLRGQLAQLLQDLWTVVKPVLCNDAPEGYIPEEQEGSSDSTKETLSYCWRALKEASLLLSALVSAQGFGDGIIDQTLIERLSTLCFIQLAELRHRGAFSTVALSWTTCCIQCRDMKTSSGGRLLDTWYYKVLDMLRGNVTINTRRSAGLPSLLCGLLIADSSQSLLSRAVADLETISRQEVDLAAAEEGSLAQVHAMNCLKDILKNSKLGEQSEPHIAAAFQLAADSLLSGVWAIRNCGLMLFRAVVDRILKTDQSHFDDDLQLGRHISAEQYPVLLDTIVGLLPRPDHATTVAKPRDEGVFAALQLLQHTRVPVERTSEIKEAIRTLISSASWHMRDKAARTLATVMCNQSIISAVAEAVTWLSDNLAHGTLLTAKYVIRIAALRHERSVPRAAQTQADPMPGLLPVCQAIIPQCCAWAQPRASDHPVTRAAFIDLVRELSHILLLSYGIRKGEEQTVHRPILNLWSSEHFPEPTVTVLIPMLFAECLGDTSSAVLRQAIARFFAQQVSLHSLDEESAKVYACKHFLQAFKEHETIIARSNTPFLRELCYSLLRQPFDIELKCEALEMLLYLSIKTQDGSSLDSEPFFVQSRDHLFLLDCNQRYTDLYLEHRAVQLDQKYGNGCSESGNVEIVRWMKDCASAVSGNGTHTREAAAKALERVRSLWAVLYSVPGLYESLLSISLTVYDLLNDDNEEIRLLAAGITQRILSVEHLKSRGELEPISASQELLAFCRKHWNTSQRLAREALQRAFEWFEAGPSPVSDHLQSAYRAGTALFAEEKQNLYIDDAKEVRAWTQVINGLAPHALSGQSIVTLTRWVETSLDALLMYAEDHPDGALGWSSDADTFTIGLRVVYGTEVLLRLSRHGRRLPTKASHLRRRLHECDLAFEGSEVNCLWRWEIQRVLHDSVLHKARKKKGHTQPANFNSLRGGDR</sequence>
<evidence type="ECO:0000259" key="5">
    <source>
        <dbReference type="Pfam" id="PF25151"/>
    </source>
</evidence>
<dbReference type="GO" id="GO:0030488">
    <property type="term" value="P:tRNA methylation"/>
    <property type="evidence" value="ECO:0007669"/>
    <property type="project" value="TreeGrafter"/>
</dbReference>
<organism evidence="6 7">
    <name type="scientific">Dothistroma septosporum (strain NZE10 / CBS 128990)</name>
    <name type="common">Red band needle blight fungus</name>
    <name type="synonym">Mycosphaerella pini</name>
    <dbReference type="NCBI Taxonomy" id="675120"/>
    <lineage>
        <taxon>Eukaryota</taxon>
        <taxon>Fungi</taxon>
        <taxon>Dikarya</taxon>
        <taxon>Ascomycota</taxon>
        <taxon>Pezizomycotina</taxon>
        <taxon>Dothideomycetes</taxon>
        <taxon>Dothideomycetidae</taxon>
        <taxon>Mycosphaerellales</taxon>
        <taxon>Mycosphaerellaceae</taxon>
        <taxon>Dothistroma</taxon>
    </lineage>
</organism>
<evidence type="ECO:0000313" key="6">
    <source>
        <dbReference type="EMBL" id="EME45586.1"/>
    </source>
</evidence>
<dbReference type="SUPFAM" id="SSF48371">
    <property type="entry name" value="ARM repeat"/>
    <property type="match status" value="1"/>
</dbReference>
<dbReference type="Pfam" id="PF25150">
    <property type="entry name" value="TPR_Trm732"/>
    <property type="match status" value="1"/>
</dbReference>
<dbReference type="InterPro" id="IPR051954">
    <property type="entry name" value="tRNA_methyltransferase_THADA"/>
</dbReference>
<gene>
    <name evidence="6" type="ORF">DOTSEDRAFT_62083</name>
</gene>
<dbReference type="Pfam" id="PF10350">
    <property type="entry name" value="DUF2428"/>
    <property type="match status" value="1"/>
</dbReference>
<accession>N1PQ77</accession>
<name>N1PQ77_DOTSN</name>
<dbReference type="InterPro" id="IPR019442">
    <property type="entry name" value="THADA/TRM732_DUF2428"/>
</dbReference>
<evidence type="ECO:0000259" key="3">
    <source>
        <dbReference type="Pfam" id="PF10350"/>
    </source>
</evidence>
<dbReference type="Pfam" id="PF25151">
    <property type="entry name" value="TPR_Trm732_C"/>
    <property type="match status" value="1"/>
</dbReference>
<dbReference type="PANTHER" id="PTHR14387:SF0">
    <property type="entry name" value="DUF2428 DOMAIN-CONTAINING PROTEIN"/>
    <property type="match status" value="1"/>
</dbReference>
<feature type="domain" description="DUF2428" evidence="3">
    <location>
        <begin position="656"/>
        <end position="886"/>
    </location>
</feature>
<dbReference type="Pfam" id="PF26523">
    <property type="entry name" value="Trm732_C"/>
    <property type="match status" value="1"/>
</dbReference>
<dbReference type="InterPro" id="IPR016024">
    <property type="entry name" value="ARM-type_fold"/>
</dbReference>
<reference evidence="6 7" key="2">
    <citation type="journal article" date="2012" name="PLoS Pathog.">
        <title>Diverse lifestyles and strategies of plant pathogenesis encoded in the genomes of eighteen Dothideomycetes fungi.</title>
        <authorList>
            <person name="Ohm R.A."/>
            <person name="Feau N."/>
            <person name="Henrissat B."/>
            <person name="Schoch C.L."/>
            <person name="Horwitz B.A."/>
            <person name="Barry K.W."/>
            <person name="Condon B.J."/>
            <person name="Copeland A.C."/>
            <person name="Dhillon B."/>
            <person name="Glaser F."/>
            <person name="Hesse C.N."/>
            <person name="Kosti I."/>
            <person name="LaButti K."/>
            <person name="Lindquist E.A."/>
            <person name="Lucas S."/>
            <person name="Salamov A.A."/>
            <person name="Bradshaw R.E."/>
            <person name="Ciuffetti L."/>
            <person name="Hamelin R.C."/>
            <person name="Kema G.H.J."/>
            <person name="Lawrence C."/>
            <person name="Scott J.A."/>
            <person name="Spatafora J.W."/>
            <person name="Turgeon B.G."/>
            <person name="de Wit P.J.G.M."/>
            <person name="Zhong S."/>
            <person name="Goodwin S.B."/>
            <person name="Grigoriev I.V."/>
        </authorList>
    </citation>
    <scope>NUCLEOTIDE SEQUENCE [LARGE SCALE GENOMIC DNA]</scope>
    <source>
        <strain evidence="7">NZE10 / CBS 128990</strain>
    </source>
</reference>
<evidence type="ECO:0000256" key="1">
    <source>
        <dbReference type="ARBA" id="ARBA00010409"/>
    </source>
</evidence>
<evidence type="ECO:0000313" key="7">
    <source>
        <dbReference type="Proteomes" id="UP000016933"/>
    </source>
</evidence>
<dbReference type="OrthoDB" id="73997at2759"/>
<dbReference type="PANTHER" id="PTHR14387">
    <property type="entry name" value="THADA/DEATH RECEPTOR INTERACTING PROTEIN"/>
    <property type="match status" value="1"/>
</dbReference>
<reference evidence="7" key="1">
    <citation type="journal article" date="2012" name="PLoS Genet.">
        <title>The genomes of the fungal plant pathogens Cladosporium fulvum and Dothistroma septosporum reveal adaptation to different hosts and lifestyles but also signatures of common ancestry.</title>
        <authorList>
            <person name="de Wit P.J.G.M."/>
            <person name="van der Burgt A."/>
            <person name="Oekmen B."/>
            <person name="Stergiopoulos I."/>
            <person name="Abd-Elsalam K.A."/>
            <person name="Aerts A.L."/>
            <person name="Bahkali A.H."/>
            <person name="Beenen H.G."/>
            <person name="Chettri P."/>
            <person name="Cox M.P."/>
            <person name="Datema E."/>
            <person name="de Vries R.P."/>
            <person name="Dhillon B."/>
            <person name="Ganley A.R."/>
            <person name="Griffiths S.A."/>
            <person name="Guo Y."/>
            <person name="Hamelin R.C."/>
            <person name="Henrissat B."/>
            <person name="Kabir M.S."/>
            <person name="Jashni M.K."/>
            <person name="Kema G."/>
            <person name="Klaubauf S."/>
            <person name="Lapidus A."/>
            <person name="Levasseur A."/>
            <person name="Lindquist E."/>
            <person name="Mehrabi R."/>
            <person name="Ohm R.A."/>
            <person name="Owen T.J."/>
            <person name="Salamov A."/>
            <person name="Schwelm A."/>
            <person name="Schijlen E."/>
            <person name="Sun H."/>
            <person name="van den Burg H.A."/>
            <person name="van Ham R.C.H.J."/>
            <person name="Zhang S."/>
            <person name="Goodwin S.B."/>
            <person name="Grigoriev I.V."/>
            <person name="Collemare J."/>
            <person name="Bradshaw R.E."/>
        </authorList>
    </citation>
    <scope>NUCLEOTIDE SEQUENCE [LARGE SCALE GENOMIC DNA]</scope>
    <source>
        <strain evidence="7">NZE10 / CBS 128990</strain>
    </source>
</reference>